<organism evidence="1">
    <name type="scientific">Arundo donax</name>
    <name type="common">Giant reed</name>
    <name type="synonym">Donax arundinaceus</name>
    <dbReference type="NCBI Taxonomy" id="35708"/>
    <lineage>
        <taxon>Eukaryota</taxon>
        <taxon>Viridiplantae</taxon>
        <taxon>Streptophyta</taxon>
        <taxon>Embryophyta</taxon>
        <taxon>Tracheophyta</taxon>
        <taxon>Spermatophyta</taxon>
        <taxon>Magnoliopsida</taxon>
        <taxon>Liliopsida</taxon>
        <taxon>Poales</taxon>
        <taxon>Poaceae</taxon>
        <taxon>PACMAD clade</taxon>
        <taxon>Arundinoideae</taxon>
        <taxon>Arundineae</taxon>
        <taxon>Arundo</taxon>
    </lineage>
</organism>
<reference evidence="1" key="1">
    <citation type="submission" date="2014-09" db="EMBL/GenBank/DDBJ databases">
        <authorList>
            <person name="Magalhaes I.L.F."/>
            <person name="Oliveira U."/>
            <person name="Santos F.R."/>
            <person name="Vidigal T.H.D.A."/>
            <person name="Brescovit A.D."/>
            <person name="Santos A.J."/>
        </authorList>
    </citation>
    <scope>NUCLEOTIDE SEQUENCE</scope>
    <source>
        <tissue evidence="1">Shoot tissue taken approximately 20 cm above the soil surface</tissue>
    </source>
</reference>
<dbReference type="EMBL" id="GBRH01226017">
    <property type="protein sequence ID" value="JAD71878.1"/>
    <property type="molecule type" value="Transcribed_RNA"/>
</dbReference>
<name>A0A0A9CBP4_ARUDO</name>
<reference evidence="1" key="2">
    <citation type="journal article" date="2015" name="Data Brief">
        <title>Shoot transcriptome of the giant reed, Arundo donax.</title>
        <authorList>
            <person name="Barrero R.A."/>
            <person name="Guerrero F.D."/>
            <person name="Moolhuijzen P."/>
            <person name="Goolsby J.A."/>
            <person name="Tidwell J."/>
            <person name="Bellgard S.E."/>
            <person name="Bellgard M.I."/>
        </authorList>
    </citation>
    <scope>NUCLEOTIDE SEQUENCE</scope>
    <source>
        <tissue evidence="1">Shoot tissue taken approximately 20 cm above the soil surface</tissue>
    </source>
</reference>
<accession>A0A0A9CBP4</accession>
<sequence length="10" mass="1096">MCRYPALTAA</sequence>
<proteinExistence type="predicted"/>
<evidence type="ECO:0000313" key="1">
    <source>
        <dbReference type="EMBL" id="JAD71878.1"/>
    </source>
</evidence>
<protein>
    <submittedName>
        <fullName evidence="1">Pco147797a</fullName>
    </submittedName>
</protein>